<proteinExistence type="predicted"/>
<dbReference type="AlphaFoldDB" id="A0A645FKE7"/>
<sequence>MRAQRISGLVGVGIQGVDTAEQQTVGLIKGTVAEQLECRLNTFVQQLLQLVVEVPAQLAGVVVEQLGFDRAPGDIHRLSQTGDAVGMQR</sequence>
<accession>A0A645FKE7</accession>
<evidence type="ECO:0000313" key="1">
    <source>
        <dbReference type="EMBL" id="MPN14865.1"/>
    </source>
</evidence>
<comment type="caution">
    <text evidence="1">The sequence shown here is derived from an EMBL/GenBank/DDBJ whole genome shotgun (WGS) entry which is preliminary data.</text>
</comment>
<name>A0A645FKE7_9ZZZZ</name>
<organism evidence="1">
    <name type="scientific">bioreactor metagenome</name>
    <dbReference type="NCBI Taxonomy" id="1076179"/>
    <lineage>
        <taxon>unclassified sequences</taxon>
        <taxon>metagenomes</taxon>
        <taxon>ecological metagenomes</taxon>
    </lineage>
</organism>
<reference evidence="1" key="1">
    <citation type="submission" date="2019-08" db="EMBL/GenBank/DDBJ databases">
        <authorList>
            <person name="Kucharzyk K."/>
            <person name="Murdoch R.W."/>
            <person name="Higgins S."/>
            <person name="Loffler F."/>
        </authorList>
    </citation>
    <scope>NUCLEOTIDE SEQUENCE</scope>
</reference>
<gene>
    <name evidence="1" type="ORF">SDC9_162194</name>
</gene>
<protein>
    <submittedName>
        <fullName evidence="1">Uncharacterized protein</fullName>
    </submittedName>
</protein>
<dbReference type="EMBL" id="VSSQ01061546">
    <property type="protein sequence ID" value="MPN14865.1"/>
    <property type="molecule type" value="Genomic_DNA"/>
</dbReference>